<accession>A0A1G4B8T3</accession>
<reference evidence="2 3" key="1">
    <citation type="submission" date="2016-09" db="EMBL/GenBank/DDBJ databases">
        <authorList>
            <person name="Capua I."/>
            <person name="De Benedictis P."/>
            <person name="Joannis T."/>
            <person name="Lombin L.H."/>
            <person name="Cattoli G."/>
        </authorList>
    </citation>
    <scope>NUCLEOTIDE SEQUENCE [LARGE SCALE GENOMIC DNA]</scope>
    <source>
        <strain evidence="2 3">IMI 309357</strain>
    </source>
</reference>
<sequence>MKFTTLFTLTSALTNVTAAPNPAPVSETTPSSHPHQLFKGRECPSYYASKGSCHGTSCRWGLVNY</sequence>
<keyword evidence="3" id="KW-1185">Reference proteome</keyword>
<name>A0A1G4B8T3_9PEZI</name>
<feature type="chain" id="PRO_5009602615" evidence="1">
    <location>
        <begin position="19"/>
        <end position="65"/>
    </location>
</feature>
<keyword evidence="1" id="KW-0732">Signal</keyword>
<dbReference type="Proteomes" id="UP000176998">
    <property type="component" value="Unassembled WGS sequence"/>
</dbReference>
<comment type="caution">
    <text evidence="2">The sequence shown here is derived from an EMBL/GenBank/DDBJ whole genome shotgun (WGS) entry which is preliminary data.</text>
</comment>
<dbReference type="OrthoDB" id="4848672at2759"/>
<evidence type="ECO:0000313" key="3">
    <source>
        <dbReference type="Proteomes" id="UP000176998"/>
    </source>
</evidence>
<evidence type="ECO:0000256" key="1">
    <source>
        <dbReference type="SAM" id="SignalP"/>
    </source>
</evidence>
<proteinExistence type="predicted"/>
<dbReference type="EMBL" id="MJBS01000054">
    <property type="protein sequence ID" value="OHE97753.1"/>
    <property type="molecule type" value="Genomic_DNA"/>
</dbReference>
<gene>
    <name evidence="2" type="ORF">CORC01_06958</name>
</gene>
<evidence type="ECO:0000313" key="2">
    <source>
        <dbReference type="EMBL" id="OHE97753.1"/>
    </source>
</evidence>
<dbReference type="AlphaFoldDB" id="A0A1G4B8T3"/>
<dbReference type="RefSeq" id="XP_022474906.1">
    <property type="nucleotide sequence ID" value="XM_022618596.1"/>
</dbReference>
<feature type="signal peptide" evidence="1">
    <location>
        <begin position="1"/>
        <end position="18"/>
    </location>
</feature>
<protein>
    <submittedName>
        <fullName evidence="2">Uncharacterized protein</fullName>
    </submittedName>
</protein>
<dbReference type="GeneID" id="34560106"/>
<organism evidence="2 3">
    <name type="scientific">Colletotrichum orchidophilum</name>
    <dbReference type="NCBI Taxonomy" id="1209926"/>
    <lineage>
        <taxon>Eukaryota</taxon>
        <taxon>Fungi</taxon>
        <taxon>Dikarya</taxon>
        <taxon>Ascomycota</taxon>
        <taxon>Pezizomycotina</taxon>
        <taxon>Sordariomycetes</taxon>
        <taxon>Hypocreomycetidae</taxon>
        <taxon>Glomerellales</taxon>
        <taxon>Glomerellaceae</taxon>
        <taxon>Colletotrichum</taxon>
    </lineage>
</organism>